<dbReference type="OrthoDB" id="2020634at2759"/>
<evidence type="ECO:0000256" key="9">
    <source>
        <dbReference type="ARBA" id="ARBA00023136"/>
    </source>
</evidence>
<dbReference type="GO" id="GO:0034727">
    <property type="term" value="P:piecemeal microautophagy of the nucleus"/>
    <property type="evidence" value="ECO:0007669"/>
    <property type="project" value="TreeGrafter"/>
</dbReference>
<evidence type="ECO:0000256" key="5">
    <source>
        <dbReference type="ARBA" id="ARBA00022692"/>
    </source>
</evidence>
<comment type="subcellular location">
    <subcellularLocation>
        <location evidence="1 10">Preautophagosomal structure membrane</location>
        <topology evidence="1 10">Multi-pass membrane protein</topology>
    </subcellularLocation>
</comment>
<feature type="region of interest" description="Disordered" evidence="11">
    <location>
        <begin position="1"/>
        <end position="41"/>
    </location>
</feature>
<keyword evidence="4 10" id="KW-0813">Transport</keyword>
<feature type="transmembrane region" description="Helical" evidence="10">
    <location>
        <begin position="370"/>
        <end position="394"/>
    </location>
</feature>
<evidence type="ECO:0000256" key="1">
    <source>
        <dbReference type="ARBA" id="ARBA00004511"/>
    </source>
</evidence>
<dbReference type="PANTHER" id="PTHR13038">
    <property type="entry name" value="APG9 AUTOPHAGY 9"/>
    <property type="match status" value="1"/>
</dbReference>
<dbReference type="AlphaFoldDB" id="A0A1Z5JRN8"/>
<evidence type="ECO:0000256" key="3">
    <source>
        <dbReference type="ARBA" id="ARBA00018074"/>
    </source>
</evidence>
<comment type="caution">
    <text evidence="12">The sequence shown here is derived from an EMBL/GenBank/DDBJ whole genome shotgun (WGS) entry which is preliminary data.</text>
</comment>
<dbReference type="GO" id="GO:0034497">
    <property type="term" value="P:protein localization to phagophore assembly site"/>
    <property type="evidence" value="ECO:0007669"/>
    <property type="project" value="TreeGrafter"/>
</dbReference>
<dbReference type="GO" id="GO:0000422">
    <property type="term" value="P:autophagy of mitochondrion"/>
    <property type="evidence" value="ECO:0007669"/>
    <property type="project" value="TreeGrafter"/>
</dbReference>
<evidence type="ECO:0000256" key="11">
    <source>
        <dbReference type="SAM" id="MobiDB-lite"/>
    </source>
</evidence>
<evidence type="ECO:0000313" key="13">
    <source>
        <dbReference type="Proteomes" id="UP000198406"/>
    </source>
</evidence>
<evidence type="ECO:0000256" key="8">
    <source>
        <dbReference type="ARBA" id="ARBA00023055"/>
    </source>
</evidence>
<proteinExistence type="inferred from homology"/>
<dbReference type="InterPro" id="IPR007241">
    <property type="entry name" value="Autophagy-rel_prot_9"/>
</dbReference>
<dbReference type="GO" id="GO:0034045">
    <property type="term" value="C:phagophore assembly site membrane"/>
    <property type="evidence" value="ECO:0007669"/>
    <property type="project" value="UniProtKB-SubCell"/>
</dbReference>
<dbReference type="GO" id="GO:0006869">
    <property type="term" value="P:lipid transport"/>
    <property type="evidence" value="ECO:0007669"/>
    <property type="project" value="UniProtKB-KW"/>
</dbReference>
<protein>
    <recommendedName>
        <fullName evidence="3 10">Autophagy-related protein 9</fullName>
    </recommendedName>
</protein>
<evidence type="ECO:0000256" key="10">
    <source>
        <dbReference type="RuleBase" id="RU364027"/>
    </source>
</evidence>
<evidence type="ECO:0000256" key="4">
    <source>
        <dbReference type="ARBA" id="ARBA00022448"/>
    </source>
</evidence>
<dbReference type="InParanoid" id="A0A1Z5JRN8"/>
<keyword evidence="5 10" id="KW-0812">Transmembrane</keyword>
<organism evidence="12 13">
    <name type="scientific">Fistulifera solaris</name>
    <name type="common">Oleaginous diatom</name>
    <dbReference type="NCBI Taxonomy" id="1519565"/>
    <lineage>
        <taxon>Eukaryota</taxon>
        <taxon>Sar</taxon>
        <taxon>Stramenopiles</taxon>
        <taxon>Ochrophyta</taxon>
        <taxon>Bacillariophyta</taxon>
        <taxon>Bacillariophyceae</taxon>
        <taxon>Bacillariophycidae</taxon>
        <taxon>Naviculales</taxon>
        <taxon>Naviculaceae</taxon>
        <taxon>Fistulifera</taxon>
    </lineage>
</organism>
<name>A0A1Z5JRN8_FISSO</name>
<evidence type="ECO:0000256" key="2">
    <source>
        <dbReference type="ARBA" id="ARBA00006185"/>
    </source>
</evidence>
<comment type="similarity">
    <text evidence="2 10">Belongs to the ATG9 family.</text>
</comment>
<keyword evidence="7 10" id="KW-0072">Autophagy</keyword>
<sequence length="684" mass="78436">MATHEEDEGLWEELQSQHTREMQQHQARHQPHRESPFVRQTTSEVSRGFNVFYQAAVDAWNEHKMRQVEYRAINLSNSVDLQDFGIPNTSADINDDDEDPTMMQYTSFPENQQHAQSNKTDFVFLPQLRFRPRNEGWGAVSNLDLYFQSLYSYFYHRGLVPIIGKGVVELLTLVFTLLLSIFLFAYVDWHGLSQCTDESTCRPQFSEYIRPRPRATLLVVTYSIIFLIYTAFAFTSFWRTFQDALQAKWVFEERLGISAHRLLGGAVDWDHDVVGKILELQQSGTYRIAIHGQELDALVIAQRIMRKENFLVALFNRQLLDLTVPGIKGQLLCPSLEWSLYFCVLNFMFNHKYKIRPAFYLDPGSLRRRFILCGVAHLVFMPFLLFFLTLYFGLSNAYDWKNSKRYLGPKDWSLHAKWTFRELNELPHHFERRLAPSYKAAENYLDLFGSSEVLATIGRICVFLGGSLGAVLFALAAINDAILLHIKIADWNLLWYAGMVGALYSIGKGLIPTALQQPSSARNLYDEMNLSLEEVAKHTHYYPEIWKGRGWDPSVFQAFSAMFQFKAKNFAREVLALILAPYILCVSLADCAEPICEFILAIKKEVPGAGDVCGYATFDFYLFGDEAFGVRADEPMTGALAESVLLHKSVHEAVQAYPKPKAKLGKMKQSLESFRVSGYWRADL</sequence>
<comment type="function">
    <text evidence="10">Phospholipid scramblase involved in autophagy. Cycles between the preautophagosomal structure/phagophore assembly site (PAS) and the cytoplasmic vesicle pool and supplies membrane for the growing autophagosome. Lipid scramblase activity plays a key role in preautophagosomal structure/phagophore assembly by distributing the phospholipids that arrive through ATG2 from the cytoplasmic to the luminal leaflet of the bilayer, thereby driving autophagosomal membrane expansion.</text>
</comment>
<feature type="transmembrane region" description="Helical" evidence="10">
    <location>
        <begin position="453"/>
        <end position="478"/>
    </location>
</feature>
<keyword evidence="8 10" id="KW-0445">Lipid transport</keyword>
<dbReference type="GO" id="GO:0061709">
    <property type="term" value="P:reticulophagy"/>
    <property type="evidence" value="ECO:0007669"/>
    <property type="project" value="TreeGrafter"/>
</dbReference>
<dbReference type="Proteomes" id="UP000198406">
    <property type="component" value="Unassembled WGS sequence"/>
</dbReference>
<dbReference type="Pfam" id="PF04109">
    <property type="entry name" value="ATG9"/>
    <property type="match status" value="1"/>
</dbReference>
<evidence type="ECO:0000256" key="7">
    <source>
        <dbReference type="ARBA" id="ARBA00023006"/>
    </source>
</evidence>
<dbReference type="GO" id="GO:0005776">
    <property type="term" value="C:autophagosome"/>
    <property type="evidence" value="ECO:0007669"/>
    <property type="project" value="TreeGrafter"/>
</dbReference>
<keyword evidence="6 10" id="KW-1133">Transmembrane helix</keyword>
<evidence type="ECO:0000256" key="6">
    <source>
        <dbReference type="ARBA" id="ARBA00022989"/>
    </source>
</evidence>
<dbReference type="PANTHER" id="PTHR13038:SF10">
    <property type="entry name" value="AUTOPHAGY-RELATED PROTEIN 9"/>
    <property type="match status" value="1"/>
</dbReference>
<keyword evidence="13" id="KW-1185">Reference proteome</keyword>
<feature type="transmembrane region" description="Helical" evidence="10">
    <location>
        <begin position="215"/>
        <end position="238"/>
    </location>
</feature>
<dbReference type="EMBL" id="BDSP01000109">
    <property type="protein sequence ID" value="GAX16687.1"/>
    <property type="molecule type" value="Genomic_DNA"/>
</dbReference>
<keyword evidence="9 10" id="KW-0472">Membrane</keyword>
<reference evidence="12 13" key="1">
    <citation type="journal article" date="2015" name="Plant Cell">
        <title>Oil accumulation by the oleaginous diatom Fistulifera solaris as revealed by the genome and transcriptome.</title>
        <authorList>
            <person name="Tanaka T."/>
            <person name="Maeda Y."/>
            <person name="Veluchamy A."/>
            <person name="Tanaka M."/>
            <person name="Abida H."/>
            <person name="Marechal E."/>
            <person name="Bowler C."/>
            <person name="Muto M."/>
            <person name="Sunaga Y."/>
            <person name="Tanaka M."/>
            <person name="Yoshino T."/>
            <person name="Taniguchi T."/>
            <person name="Fukuda Y."/>
            <person name="Nemoto M."/>
            <person name="Matsumoto M."/>
            <person name="Wong P.S."/>
            <person name="Aburatani S."/>
            <person name="Fujibuchi W."/>
        </authorList>
    </citation>
    <scope>NUCLEOTIDE SEQUENCE [LARGE SCALE GENOMIC DNA]</scope>
    <source>
        <strain evidence="12 13">JPCC DA0580</strain>
    </source>
</reference>
<gene>
    <name evidence="12" type="ORF">FisN_21Hh128</name>
</gene>
<comment type="caution">
    <text evidence="10">Lacks conserved residue(s) required for the propagation of feature annotation.</text>
</comment>
<evidence type="ECO:0000313" key="12">
    <source>
        <dbReference type="EMBL" id="GAX16687.1"/>
    </source>
</evidence>
<feature type="compositionally biased region" description="Acidic residues" evidence="11">
    <location>
        <begin position="1"/>
        <end position="11"/>
    </location>
</feature>
<feature type="transmembrane region" description="Helical" evidence="10">
    <location>
        <begin position="167"/>
        <end position="187"/>
    </location>
</feature>
<accession>A0A1Z5JRN8</accession>